<dbReference type="NCBIfam" id="TIGR03696">
    <property type="entry name" value="Rhs_assc_core"/>
    <property type="match status" value="1"/>
</dbReference>
<dbReference type="PANTHER" id="PTHR32305:SF15">
    <property type="entry name" value="PROTEIN RHSA-RELATED"/>
    <property type="match status" value="1"/>
</dbReference>
<dbReference type="Pfam" id="PF05593">
    <property type="entry name" value="RHS_repeat"/>
    <property type="match status" value="1"/>
</dbReference>
<accession>A0A6I4SPX0</accession>
<dbReference type="Proteomes" id="UP000468943">
    <property type="component" value="Unassembled WGS sequence"/>
</dbReference>
<dbReference type="InterPro" id="IPR022385">
    <property type="entry name" value="Rhs_assc_core"/>
</dbReference>
<dbReference type="Gene3D" id="2.180.10.10">
    <property type="entry name" value="RHS repeat-associated core"/>
    <property type="match status" value="2"/>
</dbReference>
<dbReference type="InterPro" id="IPR050708">
    <property type="entry name" value="T6SS_VgrG/RHS"/>
</dbReference>
<feature type="signal peptide" evidence="2">
    <location>
        <begin position="1"/>
        <end position="20"/>
    </location>
</feature>
<feature type="domain" description="Teneurin-like YD-shell" evidence="3">
    <location>
        <begin position="1025"/>
        <end position="1237"/>
    </location>
</feature>
<organism evidence="4 5">
    <name type="scientific">Pontixanthobacter gangjinensis</name>
    <dbReference type="NCBI Taxonomy" id="1028742"/>
    <lineage>
        <taxon>Bacteria</taxon>
        <taxon>Pseudomonadati</taxon>
        <taxon>Pseudomonadota</taxon>
        <taxon>Alphaproteobacteria</taxon>
        <taxon>Sphingomonadales</taxon>
        <taxon>Erythrobacteraceae</taxon>
        <taxon>Pontixanthobacter</taxon>
    </lineage>
</organism>
<name>A0A6I4SPX0_9SPHN</name>
<keyword evidence="5" id="KW-1185">Reference proteome</keyword>
<dbReference type="PANTHER" id="PTHR32305">
    <property type="match status" value="1"/>
</dbReference>
<reference evidence="4 5" key="1">
    <citation type="submission" date="2019-12" db="EMBL/GenBank/DDBJ databases">
        <title>Genomic-based taxomic classification of the family Erythrobacteraceae.</title>
        <authorList>
            <person name="Xu L."/>
        </authorList>
    </citation>
    <scope>NUCLEOTIDE SEQUENCE [LARGE SCALE GENOMIC DNA]</scope>
    <source>
        <strain evidence="4 5">JCM 17802</strain>
    </source>
</reference>
<evidence type="ECO:0000313" key="4">
    <source>
        <dbReference type="EMBL" id="MXO57689.1"/>
    </source>
</evidence>
<evidence type="ECO:0000259" key="3">
    <source>
        <dbReference type="Pfam" id="PF25023"/>
    </source>
</evidence>
<dbReference type="InterPro" id="IPR006530">
    <property type="entry name" value="YD"/>
</dbReference>
<sequence>MQNRAILLSTAAILPCLAFAAPLAAQSITLDPPPIRAPLDESGVDLSSGAIVTPSSTVAIGGGDGLVHSRYRVPNGWRHNYILSIAKGAIPNFGDETRKVQIGGSTAEFIKVGADYIALHGEQGTLTEDATEYTYTTAGGAIYNFSKTLVANGESYYEAVEAVGTTIISPSGSKTTLTYRGDSYPFSGTMYVVRLQSVTNNAGYQLKFDYPVDTPTSANVDDWYRIDKVTAINNSQEYCDPAADSCSLTGTWPYLAYSEATSGNDKLETVTDVLGRQARFRTDSSSRLTGVKRPSETTDGMVVSYDGNSRVSAVTWQGLYARNYTWSNDANGNLVSVSDDSLGRERTVVTDQDEGVIKSQADALGNTTTFTHDSQSRVESVTAPEGNKVEYTRDVRGRVTEVRRIAKPGSTLPDIVTSATYPAASSSYPYDCTVNVTCDSPTSTTDARGNTTNYTYDPVHGGVLTVELPADPSGTRPKTTFAYADQSARIKNSAGNLVIAADPITKPVSIARCRVGASCSGTTNEQVVEVTYDNTQAENLQPYQVTRKAGDGTLAATSTLTYDHLGNVLTADGPLAGTVDLSRNRYDDAGQLVGTISPDPDDGGALKRLASRVTYNDDGQVTIRENGSVAGLTDTDWAGFTVDTKGVTTYDEFGRTKTSAQVGVTGTAQYSIAQYSYDAAGRLDCAAQRMNAAYTSSSLPADACTPMTAGAFGEDRISKRLYDTADRVTSVRSGVGTPLEQVTAQMDYTANGQTTWVEDAKNNRTTYLQDGFDRNYRITYPSDTTPGTANPADYEQITYDPAGNILTHRTRRNETFNYTYDNLGRVTVKDVPTRSGLASTHTRDVYFGYDLFGGLTYANFDSANGEGLSFTYNALGQVISATTDLDGQSRTLGYQYDVAGRQTRITHPDGAYWTNVWDNTNRLKYLKDQGNASLITHAFWQGGQASRRMRDSSAPDDFFFLDAAKRLDEIFTDHPVATYDVRRSWTLNPAGQVADETMNNNLFADDPLPVADVAYSPNGLNQYAQVDGFAQTYDLNGNLTISRQSDGQGGTLSTSFVYDTENRLVSASGQNNVGLRYDPFGRLYQVTDSGSNITRFHYDGDALIGEYSASGTQLQRYIHGPGAGDDPLIRYPGNSTARTDAHYLYADRLGSIVQEVKRDGTVTAINTYDAYGIPGASSGINNLGRFRYTGQTWIPELGMYYYKARMYSPTLGRFMQTDPIGYSDGMNIYAYVGNDPVNMVDPSGMEKCEDGTDQPDNCDDNGGPRIITVYGIFSEFGAGAAALYLSNSSQIATFDLADTIPFLTIIAEPIQGPELPQMEMEDLAGTFKCVGGIIVGAVGGAVGIDVFGLIDSTLAKRKRLDTAPIQTADEAARSGGRLERRSWRSSIVGGAKTLGRLTPVGRFLAAGYGGYQGYQYSCGAGE</sequence>
<dbReference type="Pfam" id="PF25023">
    <property type="entry name" value="TEN_YD-shell"/>
    <property type="match status" value="1"/>
</dbReference>
<comment type="caution">
    <text evidence="4">The sequence shown here is derived from an EMBL/GenBank/DDBJ whole genome shotgun (WGS) entry which is preliminary data.</text>
</comment>
<dbReference type="EMBL" id="WTYS01000001">
    <property type="protein sequence ID" value="MXO57689.1"/>
    <property type="molecule type" value="Genomic_DNA"/>
</dbReference>
<feature type="chain" id="PRO_5026221795" description="Teneurin-like YD-shell domain-containing protein" evidence="2">
    <location>
        <begin position="21"/>
        <end position="1422"/>
    </location>
</feature>
<dbReference type="InterPro" id="IPR031325">
    <property type="entry name" value="RHS_repeat"/>
</dbReference>
<evidence type="ECO:0000313" key="5">
    <source>
        <dbReference type="Proteomes" id="UP000468943"/>
    </source>
</evidence>
<dbReference type="NCBIfam" id="TIGR01643">
    <property type="entry name" value="YD_repeat_2x"/>
    <property type="match status" value="1"/>
</dbReference>
<protein>
    <recommendedName>
        <fullName evidence="3">Teneurin-like YD-shell domain-containing protein</fullName>
    </recommendedName>
</protein>
<evidence type="ECO:0000256" key="2">
    <source>
        <dbReference type="SAM" id="SignalP"/>
    </source>
</evidence>
<evidence type="ECO:0000256" key="1">
    <source>
        <dbReference type="ARBA" id="ARBA00022737"/>
    </source>
</evidence>
<proteinExistence type="predicted"/>
<dbReference type="RefSeq" id="WP_160598741.1">
    <property type="nucleotide sequence ID" value="NZ_WTYS01000001.1"/>
</dbReference>
<keyword evidence="1" id="KW-0677">Repeat</keyword>
<gene>
    <name evidence="4" type="ORF">GRI36_12460</name>
</gene>
<dbReference type="InterPro" id="IPR056823">
    <property type="entry name" value="TEN-like_YD-shell"/>
</dbReference>
<dbReference type="OrthoDB" id="6057489at2"/>
<keyword evidence="2" id="KW-0732">Signal</keyword>